<keyword evidence="3" id="KW-1185">Reference proteome</keyword>
<dbReference type="PANTHER" id="PTHR46333:SF2">
    <property type="entry name" value="CYTOKINESIS PROTEIN 3"/>
    <property type="match status" value="1"/>
</dbReference>
<gene>
    <name evidence="2" type="ORF">MUN82_19050</name>
</gene>
<dbReference type="Gene3D" id="3.10.620.30">
    <property type="match status" value="1"/>
</dbReference>
<dbReference type="Pfam" id="PF01841">
    <property type="entry name" value="Transglut_core"/>
    <property type="match status" value="1"/>
</dbReference>
<dbReference type="InterPro" id="IPR002931">
    <property type="entry name" value="Transglutaminase-like"/>
</dbReference>
<organism evidence="2 3">
    <name type="scientific">Hymenobacter aerilatus</name>
    <dbReference type="NCBI Taxonomy" id="2932251"/>
    <lineage>
        <taxon>Bacteria</taxon>
        <taxon>Pseudomonadati</taxon>
        <taxon>Bacteroidota</taxon>
        <taxon>Cytophagia</taxon>
        <taxon>Cytophagales</taxon>
        <taxon>Hymenobacteraceae</taxon>
        <taxon>Hymenobacter</taxon>
    </lineage>
</organism>
<dbReference type="GO" id="GO:0005737">
    <property type="term" value="C:cytoplasm"/>
    <property type="evidence" value="ECO:0007669"/>
    <property type="project" value="TreeGrafter"/>
</dbReference>
<dbReference type="KEGG" id="haei:MUN82_19050"/>
<dbReference type="InterPro" id="IPR052557">
    <property type="entry name" value="CAP/Cytokinesis_protein"/>
</dbReference>
<reference evidence="2 3" key="1">
    <citation type="submission" date="2022-04" db="EMBL/GenBank/DDBJ databases">
        <title>Hymenobacter sp. isolated from the air.</title>
        <authorList>
            <person name="Won M."/>
            <person name="Lee C.-M."/>
            <person name="Woen H.-Y."/>
            <person name="Kwon S.-W."/>
        </authorList>
    </citation>
    <scope>NUCLEOTIDE SEQUENCE [LARGE SCALE GENOMIC DNA]</scope>
    <source>
        <strain evidence="3">5413 J-13</strain>
    </source>
</reference>
<proteinExistence type="predicted"/>
<evidence type="ECO:0000313" key="3">
    <source>
        <dbReference type="Proteomes" id="UP000829925"/>
    </source>
</evidence>
<evidence type="ECO:0000259" key="1">
    <source>
        <dbReference type="SMART" id="SM00460"/>
    </source>
</evidence>
<dbReference type="InterPro" id="IPR038765">
    <property type="entry name" value="Papain-like_cys_pep_sf"/>
</dbReference>
<dbReference type="Proteomes" id="UP000829925">
    <property type="component" value="Chromosome"/>
</dbReference>
<sequence>MYSLSLLLLTATAGLAQQKGKVATTPVPAPYAAVDKLALLLPDTAARSPRSMARYINSTFSTDTDKARAIYIWLARNVRYDVEKGLAINFYANTEELITKTLATRTGICQDYAEVFTTVAQLVGLPAYTISGYTKQAGYVDYVPHAWCTARLDGTWYLFDPTWGAGYVRAGQFVQRTNEAYFKTQPQQLISNHMPFDPLWQLLPYPITNPQFCMGKASNPNLKTAFSFVDSIQLYQQQDTLTRLRHASRRIQANGIKDPVVYNMLTYNQQIINNYVVDNGNRAIYFYNEGVRGFNAFIEYRNAQFLPKKTDEEIRAILLSPSQNIQQAQRLLAPVMAHSSNTQNQSLLLLQQQLQRDIRDVADKILEQQAFVDKYCATSKLLRRSLFYSGYTVFGIPVK</sequence>
<dbReference type="SUPFAM" id="SSF54001">
    <property type="entry name" value="Cysteine proteinases"/>
    <property type="match status" value="1"/>
</dbReference>
<dbReference type="EMBL" id="CP095053">
    <property type="protein sequence ID" value="UOR05022.1"/>
    <property type="molecule type" value="Genomic_DNA"/>
</dbReference>
<feature type="domain" description="Transglutaminase-like" evidence="1">
    <location>
        <begin position="101"/>
        <end position="163"/>
    </location>
</feature>
<accession>A0A8T9SSC5</accession>
<dbReference type="AlphaFoldDB" id="A0A8T9SSC5"/>
<dbReference type="RefSeq" id="WP_245092950.1">
    <property type="nucleotide sequence ID" value="NZ_CP095053.1"/>
</dbReference>
<name>A0A8T9SSC5_9BACT</name>
<evidence type="ECO:0000313" key="2">
    <source>
        <dbReference type="EMBL" id="UOR05022.1"/>
    </source>
</evidence>
<dbReference type="SMART" id="SM00460">
    <property type="entry name" value="TGc"/>
    <property type="match status" value="1"/>
</dbReference>
<dbReference type="PANTHER" id="PTHR46333">
    <property type="entry name" value="CYTOKINESIS PROTEIN 3"/>
    <property type="match status" value="1"/>
</dbReference>
<protein>
    <recommendedName>
        <fullName evidence="1">Transglutaminase-like domain-containing protein</fullName>
    </recommendedName>
</protein>